<dbReference type="InterPro" id="IPR042231">
    <property type="entry name" value="Cho/carn_acyl_trans_2"/>
</dbReference>
<dbReference type="Gene3D" id="1.20.1250.20">
    <property type="entry name" value="MFS general substrate transporter like domains"/>
    <property type="match status" value="1"/>
</dbReference>
<dbReference type="Proteomes" id="UP000030758">
    <property type="component" value="Unassembled WGS sequence"/>
</dbReference>
<sequence length="1090" mass="122817">MGFTVPIVNRDYDDLKSQIQRKIQEEKWQKRLVLIIVSTALLLDNMLYMVIVPIIPDYLRRIGAYTVTYSYEQVNETESSDRNMTSRMRRVKEYQSEDQSLGNLFASKAIVQLLVNPFSGMLIDRIGYEIPMIIGLVVMFSSTAIFALGQSYGVLFFARSLQDTSGLAMIANRFPEENERSRSMGIALAFISFGSLVAPPFGGTLYQFAGKPVPFLVLSFVCLLDGFMVFMLIHPKTARTEMGERVKGPNVFRLLLDPYIATCAGALVTANISLAFLEPTIAKWMTETMPTVTEWQIGLVWLPPFIPHLLGVYSAVRLMKRYPRLPWFIAAVGLGLEGISCFIVPFTTNYTGVIIPLAILCYGIALVDTALLPLLGYLVDTRHASVYGSVYAIVDISYSLAYAIGPIVAGGIVASHGFFTLNLIICLSNVLYAPTLSFIKTVYTYKAFDNEEAPFNSFKDDGMPKSNVYGSLAEEPGYSYSYDDIGDQSGMRMNQFDPFAGLSTRDNKTVSSTFPTDGLMSYPNFPDSQGQSHENVLQSPPVPELSDTLAKYLNYVKVLCDQATFEKVKNELDEFASREGPELQKELKQVAMREKNWITPFWIRSMYLGNRLPLPVYSNPGFALPDVVHRSLQDYFNYVATFIHGVFDFKSLIDRKAIAPEYSTGRIKPQKLSMGQFWDIFTAYRQANYRMDILEIQERTTEAADEHVIVMCKNMPFVLPVVLKGKIRTLKELSNDLSRIVELANAENHSNNRLAIGAVTMINRDRAASAYQSLQRDETNKKSLNAIKRCAFVVCLDEAMSGKETEDPLERSLVHMITGGGPKHSLFNRWFEKTFQFILTYDGGVGANYEHTAADGAPLITLMEHVADFISNGTKLCNTVAATEAAPFLLQWRLDDDLKAIIKSSMGEAGFAEELDLKILRYANYGKDYVKSIRMSPDAYVQLTLQWTSYRLHGRPVCTYESASMRRFFKGRVENLRAATPQALQWVEAMENKNASKETKRRSFLEAMDHHNQLMQEVVTGYGIDNHLIALKEIAEHKYDKMPDFFSNQQFQSMFNFPLSTSQLGFPRDEEADRLSGYAGAEDKNMARNE</sequence>
<dbReference type="GO" id="GO:0022857">
    <property type="term" value="F:transmembrane transporter activity"/>
    <property type="evidence" value="ECO:0007669"/>
    <property type="project" value="InterPro"/>
</dbReference>
<reference evidence="11" key="1">
    <citation type="journal article" date="2014" name="Nat. Genet.">
        <title>Genome and transcriptome of the porcine whipworm Trichuris suis.</title>
        <authorList>
            <person name="Jex A.R."/>
            <person name="Nejsum P."/>
            <person name="Schwarz E.M."/>
            <person name="Hu L."/>
            <person name="Young N.D."/>
            <person name="Hall R.S."/>
            <person name="Korhonen P.K."/>
            <person name="Liao S."/>
            <person name="Thamsborg S."/>
            <person name="Xia J."/>
            <person name="Xu P."/>
            <person name="Wang S."/>
            <person name="Scheerlinck J.P."/>
            <person name="Hofmann A."/>
            <person name="Sternberg P.W."/>
            <person name="Wang J."/>
            <person name="Gasser R.B."/>
        </authorList>
    </citation>
    <scope>NUCLEOTIDE SEQUENCE [LARGE SCALE GENOMIC DNA]</scope>
    <source>
        <strain evidence="11">DCEP-RM93F</strain>
    </source>
</reference>
<feature type="transmembrane region" description="Helical" evidence="9">
    <location>
        <begin position="183"/>
        <end position="201"/>
    </location>
</feature>
<evidence type="ECO:0000256" key="8">
    <source>
        <dbReference type="SAM" id="MobiDB-lite"/>
    </source>
</evidence>
<dbReference type="GO" id="GO:0043005">
    <property type="term" value="C:neuron projection"/>
    <property type="evidence" value="ECO:0007669"/>
    <property type="project" value="TreeGrafter"/>
</dbReference>
<evidence type="ECO:0000259" key="10">
    <source>
        <dbReference type="Pfam" id="PF00755"/>
    </source>
</evidence>
<evidence type="ECO:0000256" key="9">
    <source>
        <dbReference type="SAM" id="Phobius"/>
    </source>
</evidence>
<dbReference type="AlphaFoldDB" id="A0A085N8I7"/>
<keyword evidence="9" id="KW-0812">Transmembrane</keyword>
<dbReference type="GO" id="GO:0045202">
    <property type="term" value="C:synapse"/>
    <property type="evidence" value="ECO:0007669"/>
    <property type="project" value="GOC"/>
</dbReference>
<evidence type="ECO:0000256" key="2">
    <source>
        <dbReference type="ARBA" id="ARBA00022679"/>
    </source>
</evidence>
<keyword evidence="9" id="KW-0472">Membrane</keyword>
<evidence type="ECO:0000256" key="3">
    <source>
        <dbReference type="ARBA" id="ARBA00022979"/>
    </source>
</evidence>
<dbReference type="Gene3D" id="3.30.559.10">
    <property type="entry name" value="Chloramphenicol acetyltransferase-like domain"/>
    <property type="match status" value="1"/>
</dbReference>
<dbReference type="GO" id="GO:0007274">
    <property type="term" value="P:neuromuscular synaptic transmission"/>
    <property type="evidence" value="ECO:0007669"/>
    <property type="project" value="TreeGrafter"/>
</dbReference>
<dbReference type="InterPro" id="IPR039551">
    <property type="entry name" value="Cho/carn_acyl_trans"/>
</dbReference>
<comment type="similarity">
    <text evidence="1">Belongs to the carnitine/choline acetyltransferase family.</text>
</comment>
<feature type="transmembrane region" description="Helical" evidence="9">
    <location>
        <begin position="254"/>
        <end position="277"/>
    </location>
</feature>
<keyword evidence="9" id="KW-1133">Transmembrane helix</keyword>
<feature type="active site" description="Proton acceptor" evidence="7">
    <location>
        <position position="851"/>
    </location>
</feature>
<dbReference type="InterPro" id="IPR011701">
    <property type="entry name" value="MFS"/>
</dbReference>
<feature type="transmembrane region" description="Helical" evidence="9">
    <location>
        <begin position="32"/>
        <end position="55"/>
    </location>
</feature>
<feature type="transmembrane region" description="Helical" evidence="9">
    <location>
        <begin position="130"/>
        <end position="149"/>
    </location>
</feature>
<dbReference type="EC" id="2.3.1.6" evidence="5"/>
<keyword evidence="2" id="KW-0808">Transferase</keyword>
<evidence type="ECO:0000256" key="6">
    <source>
        <dbReference type="ARBA" id="ARBA00040495"/>
    </source>
</evidence>
<proteinExistence type="inferred from homology"/>
<dbReference type="EMBL" id="KL367532">
    <property type="protein sequence ID" value="KFD65783.1"/>
    <property type="molecule type" value="Genomic_DNA"/>
</dbReference>
<dbReference type="InterPro" id="IPR036259">
    <property type="entry name" value="MFS_trans_sf"/>
</dbReference>
<feature type="transmembrane region" description="Helical" evidence="9">
    <location>
        <begin position="328"/>
        <end position="347"/>
    </location>
</feature>
<feature type="region of interest" description="Disordered" evidence="8">
    <location>
        <begin position="1070"/>
        <end position="1090"/>
    </location>
</feature>
<protein>
    <recommendedName>
        <fullName evidence="6">Choline O-acetyltransferase</fullName>
        <ecNumber evidence="5">2.3.1.6</ecNumber>
    </recommendedName>
</protein>
<name>A0A085N8I7_9BILA</name>
<dbReference type="Pfam" id="PF00755">
    <property type="entry name" value="Carn_acyltransf"/>
    <property type="match status" value="1"/>
</dbReference>
<dbReference type="PANTHER" id="PTHR22589">
    <property type="entry name" value="CARNITINE O-ACYLTRANSFERASE"/>
    <property type="match status" value="1"/>
</dbReference>
<evidence type="ECO:0000256" key="1">
    <source>
        <dbReference type="ARBA" id="ARBA00005232"/>
    </source>
</evidence>
<evidence type="ECO:0000256" key="7">
    <source>
        <dbReference type="PIRSR" id="PIRSR600542-1"/>
    </source>
</evidence>
<keyword evidence="3" id="KW-0530">Neurotransmitter biosynthesis</keyword>
<accession>A0A085N8I7</accession>
<keyword evidence="4" id="KW-0012">Acyltransferase</keyword>
<gene>
    <name evidence="11" type="ORF">M514_21995</name>
</gene>
<evidence type="ECO:0000313" key="11">
    <source>
        <dbReference type="EMBL" id="KFD65783.1"/>
    </source>
</evidence>
<feature type="transmembrane region" description="Helical" evidence="9">
    <location>
        <begin position="390"/>
        <end position="413"/>
    </location>
</feature>
<feature type="transmembrane region" description="Helical" evidence="9">
    <location>
        <begin position="353"/>
        <end position="378"/>
    </location>
</feature>
<dbReference type="SUPFAM" id="SSF52777">
    <property type="entry name" value="CoA-dependent acyltransferases"/>
    <property type="match status" value="2"/>
</dbReference>
<feature type="transmembrane region" description="Helical" evidence="9">
    <location>
        <begin position="213"/>
        <end position="233"/>
    </location>
</feature>
<dbReference type="InterPro" id="IPR000542">
    <property type="entry name" value="Carn_acyl_trans"/>
</dbReference>
<dbReference type="GO" id="GO:0004102">
    <property type="term" value="F:choline O-acetyltransferase activity"/>
    <property type="evidence" value="ECO:0007669"/>
    <property type="project" value="UniProtKB-EC"/>
</dbReference>
<evidence type="ECO:0000256" key="4">
    <source>
        <dbReference type="ARBA" id="ARBA00023315"/>
    </source>
</evidence>
<organism evidence="11">
    <name type="scientific">Trichuris suis</name>
    <name type="common">pig whipworm</name>
    <dbReference type="NCBI Taxonomy" id="68888"/>
    <lineage>
        <taxon>Eukaryota</taxon>
        <taxon>Metazoa</taxon>
        <taxon>Ecdysozoa</taxon>
        <taxon>Nematoda</taxon>
        <taxon>Enoplea</taxon>
        <taxon>Dorylaimia</taxon>
        <taxon>Trichinellida</taxon>
        <taxon>Trichuridae</taxon>
        <taxon>Trichuris</taxon>
    </lineage>
</organism>
<feature type="transmembrane region" description="Helical" evidence="9">
    <location>
        <begin position="297"/>
        <end position="316"/>
    </location>
</feature>
<evidence type="ECO:0000256" key="5">
    <source>
        <dbReference type="ARBA" id="ARBA00039091"/>
    </source>
</evidence>
<dbReference type="PANTHER" id="PTHR22589:SF14">
    <property type="entry name" value="CHOLINE O-ACETYLTRANSFERASE"/>
    <property type="match status" value="1"/>
</dbReference>
<dbReference type="GO" id="GO:0005737">
    <property type="term" value="C:cytoplasm"/>
    <property type="evidence" value="ECO:0007669"/>
    <property type="project" value="TreeGrafter"/>
</dbReference>
<feature type="compositionally biased region" description="Basic and acidic residues" evidence="8">
    <location>
        <begin position="1081"/>
        <end position="1090"/>
    </location>
</feature>
<dbReference type="Gene3D" id="3.30.559.70">
    <property type="entry name" value="Choline/Carnitine o-acyltransferase, domain 2"/>
    <property type="match status" value="1"/>
</dbReference>
<feature type="domain" description="Choline/carnitine acyltransferase" evidence="10">
    <location>
        <begin position="541"/>
        <end position="1067"/>
    </location>
</feature>
<dbReference type="SUPFAM" id="SSF103473">
    <property type="entry name" value="MFS general substrate transporter"/>
    <property type="match status" value="1"/>
</dbReference>
<dbReference type="InterPro" id="IPR023213">
    <property type="entry name" value="CAT-like_dom_sf"/>
</dbReference>
<dbReference type="Pfam" id="PF07690">
    <property type="entry name" value="MFS_1"/>
    <property type="match status" value="1"/>
</dbReference>
<dbReference type="GO" id="GO:0008292">
    <property type="term" value="P:acetylcholine biosynthetic process"/>
    <property type="evidence" value="ECO:0007669"/>
    <property type="project" value="TreeGrafter"/>
</dbReference>